<reference evidence="22 23" key="1">
    <citation type="submission" date="2016-10" db="EMBL/GenBank/DDBJ databases">
        <authorList>
            <person name="de Groot N.N."/>
        </authorList>
    </citation>
    <scope>NUCLEOTIDE SEQUENCE [LARGE SCALE GENOMIC DNA]</scope>
    <source>
        <strain evidence="22 23">DSM 23553</strain>
    </source>
</reference>
<comment type="similarity">
    <text evidence="18">Belongs to the NnrE/AIBP family.</text>
</comment>
<dbReference type="GO" id="GO:0005524">
    <property type="term" value="F:ATP binding"/>
    <property type="evidence" value="ECO:0007669"/>
    <property type="project" value="UniProtKB-UniRule"/>
</dbReference>
<sequence length="509" mass="55641">MKIFSANQLREADRLTIEKQQISSNDLMERAATLVFEEIHKRLEGADIPVKIFCGIGNNGGDGLVIGRLLLEQGYDVTIYIVNYSDQRSKDFLINYDRVKNMTKKWPVLLKSEDDFPEINVGDFVLDAIFGVGLNRPLVDWVENLVRHINDSGAFVLAVDMPSGLMADEPMPSKSVIIKANYTISFQSAKLSFFLPDTAENIGELQILDIGLDREYLQKTDGVAQLIGKQEAKALYRPRNKFSHKGTFGHALMVGGSYGKIGSICLASTAALKAGAGMVTIFAPACGYEILQTALPEAMVITDPDDKILTDIQYELEPAATGFGVGVGTDQQTEKAMEQLLRKNKKPIVIDADGLNILSRNKELFELLPEGSILTPHPKELERLIGEWSNDFEKLERSRQLCKKHNLILVIKGAYTLTLTAEETFINTSGNPGMATAGSGDVLTGILTAMLCQGYSPLSAAILGVYLHGRSGDLAAEKFSYEGVVAGDIAARTGAAILDLFQTQKNNKN</sequence>
<feature type="binding site" evidence="17">
    <location>
        <position position="441"/>
    </location>
    <ligand>
        <name>(6S)-NADPHX</name>
        <dbReference type="ChEBI" id="CHEBI:64076"/>
    </ligand>
</feature>
<evidence type="ECO:0000256" key="7">
    <source>
        <dbReference type="ARBA" id="ARBA00022840"/>
    </source>
</evidence>
<comment type="cofactor">
    <cofactor evidence="17">
        <name>Mg(2+)</name>
        <dbReference type="ChEBI" id="CHEBI:18420"/>
    </cofactor>
</comment>
<proteinExistence type="inferred from homology"/>
<keyword evidence="22" id="KW-0808">Transferase</keyword>
<comment type="similarity">
    <text evidence="17">Belongs to the NnrD/CARKD family.</text>
</comment>
<evidence type="ECO:0000256" key="8">
    <source>
        <dbReference type="ARBA" id="ARBA00022857"/>
    </source>
</evidence>
<dbReference type="InterPro" id="IPR000631">
    <property type="entry name" value="CARKD"/>
</dbReference>
<comment type="caution">
    <text evidence="17">Lacks conserved residue(s) required for the propagation of feature annotation.</text>
</comment>
<dbReference type="GO" id="GO:0016301">
    <property type="term" value="F:kinase activity"/>
    <property type="evidence" value="ECO:0007669"/>
    <property type="project" value="UniProtKB-KW"/>
</dbReference>
<evidence type="ECO:0000313" key="22">
    <source>
        <dbReference type="EMBL" id="SEE69113.1"/>
    </source>
</evidence>
<protein>
    <recommendedName>
        <fullName evidence="19">Bifunctional NAD(P)H-hydrate repair enzyme</fullName>
    </recommendedName>
    <alternativeName>
        <fullName evidence="19">Nicotinamide nucleotide repair protein</fullName>
    </alternativeName>
    <domain>
        <recommendedName>
            <fullName evidence="19">ADP-dependent (S)-NAD(P)H-hydrate dehydratase</fullName>
            <ecNumber evidence="19">4.2.1.136</ecNumber>
        </recommendedName>
        <alternativeName>
            <fullName evidence="19">ADP-dependent NAD(P)HX dehydratase</fullName>
        </alternativeName>
    </domain>
    <domain>
        <recommendedName>
            <fullName evidence="19">NAD(P)H-hydrate epimerase</fullName>
            <ecNumber evidence="19">5.1.99.6</ecNumber>
        </recommendedName>
    </domain>
</protein>
<evidence type="ECO:0000256" key="12">
    <source>
        <dbReference type="ARBA" id="ARBA00023239"/>
    </source>
</evidence>
<dbReference type="Gene3D" id="3.40.50.10260">
    <property type="entry name" value="YjeF N-terminal domain"/>
    <property type="match status" value="1"/>
</dbReference>
<dbReference type="PIRSF" id="PIRSF017184">
    <property type="entry name" value="Nnr"/>
    <property type="match status" value="1"/>
</dbReference>
<keyword evidence="7 17" id="KW-0067">ATP-binding</keyword>
<keyword evidence="5 18" id="KW-0479">Metal-binding</keyword>
<comment type="subunit">
    <text evidence="17">Homotetramer.</text>
</comment>
<dbReference type="GO" id="GO:0046872">
    <property type="term" value="F:metal ion binding"/>
    <property type="evidence" value="ECO:0007669"/>
    <property type="project" value="UniProtKB-UniRule"/>
</dbReference>
<dbReference type="PROSITE" id="PS51385">
    <property type="entry name" value="YJEF_N"/>
    <property type="match status" value="1"/>
</dbReference>
<dbReference type="InterPro" id="IPR004443">
    <property type="entry name" value="YjeF_N_dom"/>
</dbReference>
<keyword evidence="8 17" id="KW-0521">NADP</keyword>
<dbReference type="InterPro" id="IPR036652">
    <property type="entry name" value="YjeF_N_dom_sf"/>
</dbReference>
<comment type="similarity">
    <text evidence="3 19">In the N-terminal section; belongs to the NnrE/AIBP family.</text>
</comment>
<dbReference type="HAMAP" id="MF_01966">
    <property type="entry name" value="NADHX_epimerase"/>
    <property type="match status" value="1"/>
</dbReference>
<dbReference type="Gene3D" id="3.40.1190.20">
    <property type="match status" value="1"/>
</dbReference>
<evidence type="ECO:0000256" key="4">
    <source>
        <dbReference type="ARBA" id="ARBA00009524"/>
    </source>
</evidence>
<dbReference type="GO" id="GO:0110051">
    <property type="term" value="P:metabolite repair"/>
    <property type="evidence" value="ECO:0007669"/>
    <property type="project" value="TreeGrafter"/>
</dbReference>
<dbReference type="NCBIfam" id="TIGR00197">
    <property type="entry name" value="yjeF_nterm"/>
    <property type="match status" value="1"/>
</dbReference>
<dbReference type="AlphaFoldDB" id="A0A1H5KWI1"/>
<keyword evidence="6 17" id="KW-0547">Nucleotide-binding</keyword>
<evidence type="ECO:0000256" key="14">
    <source>
        <dbReference type="ARBA" id="ARBA00025153"/>
    </source>
</evidence>
<dbReference type="RefSeq" id="WP_093112385.1">
    <property type="nucleotide sequence ID" value="NZ_FNGG01000002.1"/>
</dbReference>
<dbReference type="GO" id="GO:0052856">
    <property type="term" value="F:NAD(P)HX epimerase activity"/>
    <property type="evidence" value="ECO:0007669"/>
    <property type="project" value="UniProtKB-UniRule"/>
</dbReference>
<evidence type="ECO:0000256" key="18">
    <source>
        <dbReference type="HAMAP-Rule" id="MF_01966"/>
    </source>
</evidence>
<feature type="binding site" evidence="18">
    <location>
        <position position="160"/>
    </location>
    <ligand>
        <name>(6S)-NADPHX</name>
        <dbReference type="ChEBI" id="CHEBI:64076"/>
    </ligand>
</feature>
<keyword evidence="23" id="KW-1185">Reference proteome</keyword>
<keyword evidence="13" id="KW-0511">Multifunctional enzyme</keyword>
<dbReference type="Pfam" id="PF01256">
    <property type="entry name" value="Carb_kinase"/>
    <property type="match status" value="1"/>
</dbReference>
<name>A0A1H5KWI1_9FLAO</name>
<dbReference type="EC" id="4.2.1.136" evidence="19"/>
<gene>
    <name evidence="17" type="primary">nnrD</name>
    <name evidence="18" type="synonym">nnrE</name>
    <name evidence="22" type="ORF">SAMN04488034_10233</name>
</gene>
<feature type="binding site" evidence="18">
    <location>
        <position position="59"/>
    </location>
    <ligand>
        <name>K(+)</name>
        <dbReference type="ChEBI" id="CHEBI:29103"/>
    </ligand>
</feature>
<dbReference type="Pfam" id="PF03853">
    <property type="entry name" value="YjeF_N"/>
    <property type="match status" value="1"/>
</dbReference>
<dbReference type="PROSITE" id="PS01050">
    <property type="entry name" value="YJEF_C_2"/>
    <property type="match status" value="1"/>
</dbReference>
<feature type="binding site" evidence="18">
    <location>
        <begin position="58"/>
        <end position="62"/>
    </location>
    <ligand>
        <name>(6S)-NADPHX</name>
        <dbReference type="ChEBI" id="CHEBI:64076"/>
    </ligand>
</feature>
<evidence type="ECO:0000259" key="20">
    <source>
        <dbReference type="PROSITE" id="PS51383"/>
    </source>
</evidence>
<evidence type="ECO:0000256" key="2">
    <source>
        <dbReference type="ARBA" id="ARBA00000909"/>
    </source>
</evidence>
<evidence type="ECO:0000256" key="1">
    <source>
        <dbReference type="ARBA" id="ARBA00000013"/>
    </source>
</evidence>
<evidence type="ECO:0000256" key="15">
    <source>
        <dbReference type="ARBA" id="ARBA00048238"/>
    </source>
</evidence>
<feature type="binding site" evidence="18">
    <location>
        <position position="163"/>
    </location>
    <ligand>
        <name>K(+)</name>
        <dbReference type="ChEBI" id="CHEBI:29103"/>
    </ligand>
</feature>
<dbReference type="EC" id="5.1.99.6" evidence="19"/>
<comment type="function">
    <text evidence="18">Catalyzes the epimerization of the S- and R-forms of NAD(P)HX, a damaged form of NAD(P)H that is a result of enzymatic or heat-dependent hydration. This is a prerequisite for the S-specific NAD(P)H-hydrate dehydratase to allow the repair of both epimers of NAD(P)HX.</text>
</comment>
<dbReference type="SUPFAM" id="SSF53613">
    <property type="entry name" value="Ribokinase-like"/>
    <property type="match status" value="1"/>
</dbReference>
<keyword evidence="11 18" id="KW-0413">Isomerase</keyword>
<feature type="binding site" evidence="17">
    <location>
        <position position="326"/>
    </location>
    <ligand>
        <name>(6S)-NADPHX</name>
        <dbReference type="ChEBI" id="CHEBI:64076"/>
    </ligand>
</feature>
<dbReference type="PROSITE" id="PS51383">
    <property type="entry name" value="YJEF_C_3"/>
    <property type="match status" value="1"/>
</dbReference>
<dbReference type="InterPro" id="IPR017953">
    <property type="entry name" value="Carbohydrate_kinase_pred_CS"/>
</dbReference>
<accession>A0A1H5KWI1</accession>
<evidence type="ECO:0000313" key="23">
    <source>
        <dbReference type="Proteomes" id="UP000199448"/>
    </source>
</evidence>
<comment type="catalytic activity">
    <reaction evidence="16 17 19">
        <text>(6S)-NADPHX + ADP = AMP + phosphate + NADPH + H(+)</text>
        <dbReference type="Rhea" id="RHEA:32235"/>
        <dbReference type="ChEBI" id="CHEBI:15378"/>
        <dbReference type="ChEBI" id="CHEBI:43474"/>
        <dbReference type="ChEBI" id="CHEBI:57783"/>
        <dbReference type="ChEBI" id="CHEBI:64076"/>
        <dbReference type="ChEBI" id="CHEBI:456215"/>
        <dbReference type="ChEBI" id="CHEBI:456216"/>
        <dbReference type="EC" id="4.2.1.136"/>
    </reaction>
</comment>
<organism evidence="22 23">
    <name type="scientific">Salinimicrobium catena</name>
    <dbReference type="NCBI Taxonomy" id="390640"/>
    <lineage>
        <taxon>Bacteria</taxon>
        <taxon>Pseudomonadati</taxon>
        <taxon>Bacteroidota</taxon>
        <taxon>Flavobacteriia</taxon>
        <taxon>Flavobacteriales</taxon>
        <taxon>Flavobacteriaceae</taxon>
        <taxon>Salinimicrobium</taxon>
    </lineage>
</organism>
<evidence type="ECO:0000256" key="11">
    <source>
        <dbReference type="ARBA" id="ARBA00023235"/>
    </source>
</evidence>
<dbReference type="GO" id="GO:0046496">
    <property type="term" value="P:nicotinamide nucleotide metabolic process"/>
    <property type="evidence" value="ECO:0007669"/>
    <property type="project" value="UniProtKB-UniRule"/>
</dbReference>
<evidence type="ECO:0000256" key="16">
    <source>
        <dbReference type="ARBA" id="ARBA00049209"/>
    </source>
</evidence>
<dbReference type="EMBL" id="FNUG01000002">
    <property type="protein sequence ID" value="SEE69113.1"/>
    <property type="molecule type" value="Genomic_DNA"/>
</dbReference>
<feature type="binding site" evidence="18">
    <location>
        <begin position="131"/>
        <end position="137"/>
    </location>
    <ligand>
        <name>(6S)-NADPHX</name>
        <dbReference type="ChEBI" id="CHEBI:64076"/>
    </ligand>
</feature>
<comment type="catalytic activity">
    <reaction evidence="15 17 19">
        <text>(6S)-NADHX + ADP = AMP + phosphate + NADH + H(+)</text>
        <dbReference type="Rhea" id="RHEA:32223"/>
        <dbReference type="ChEBI" id="CHEBI:15378"/>
        <dbReference type="ChEBI" id="CHEBI:43474"/>
        <dbReference type="ChEBI" id="CHEBI:57945"/>
        <dbReference type="ChEBI" id="CHEBI:64074"/>
        <dbReference type="ChEBI" id="CHEBI:456215"/>
        <dbReference type="ChEBI" id="CHEBI:456216"/>
        <dbReference type="EC" id="4.2.1.136"/>
    </reaction>
</comment>
<evidence type="ECO:0000256" key="5">
    <source>
        <dbReference type="ARBA" id="ARBA00022723"/>
    </source>
</evidence>
<evidence type="ECO:0000256" key="13">
    <source>
        <dbReference type="ARBA" id="ARBA00023268"/>
    </source>
</evidence>
<feature type="domain" description="YjeF N-terminal" evidence="21">
    <location>
        <begin position="9"/>
        <end position="218"/>
    </location>
</feature>
<comment type="cofactor">
    <cofactor evidence="18 19">
        <name>K(+)</name>
        <dbReference type="ChEBI" id="CHEBI:29103"/>
    </cofactor>
    <text evidence="18 19">Binds 1 potassium ion per subunit.</text>
</comment>
<dbReference type="PANTHER" id="PTHR12592">
    <property type="entry name" value="ATP-DEPENDENT (S)-NAD(P)H-HYDRATE DEHYDRATASE FAMILY MEMBER"/>
    <property type="match status" value="1"/>
</dbReference>
<dbReference type="CDD" id="cd01171">
    <property type="entry name" value="YXKO-related"/>
    <property type="match status" value="1"/>
</dbReference>
<comment type="function">
    <text evidence="14 19">Bifunctional enzyme that catalyzes the epimerization of the S- and R-forms of NAD(P)HX and the dehydration of the S-form of NAD(P)HX at the expense of ADP, which is converted to AMP. This allows the repair of both epimers of NAD(P)HX, a damaged form of NAD(P)H that is a result of enzymatic or heat-dependent hydration.</text>
</comment>
<comment type="similarity">
    <text evidence="4 19">In the C-terminal section; belongs to the NnrD/CARKD family.</text>
</comment>
<dbReference type="OrthoDB" id="9806925at2"/>
<dbReference type="InterPro" id="IPR030677">
    <property type="entry name" value="Nnr"/>
</dbReference>
<evidence type="ECO:0000256" key="19">
    <source>
        <dbReference type="PIRNR" id="PIRNR017184"/>
    </source>
</evidence>
<feature type="binding site" evidence="17">
    <location>
        <position position="377"/>
    </location>
    <ligand>
        <name>(6S)-NADPHX</name>
        <dbReference type="ChEBI" id="CHEBI:64076"/>
    </ligand>
</feature>
<evidence type="ECO:0000256" key="17">
    <source>
        <dbReference type="HAMAP-Rule" id="MF_01965"/>
    </source>
</evidence>
<comment type="catalytic activity">
    <reaction evidence="1 18 19">
        <text>(6R)-NADHX = (6S)-NADHX</text>
        <dbReference type="Rhea" id="RHEA:32215"/>
        <dbReference type="ChEBI" id="CHEBI:64074"/>
        <dbReference type="ChEBI" id="CHEBI:64075"/>
        <dbReference type="EC" id="5.1.99.6"/>
    </reaction>
</comment>
<evidence type="ECO:0000256" key="10">
    <source>
        <dbReference type="ARBA" id="ARBA00023027"/>
    </source>
</evidence>
<keyword evidence="10 17" id="KW-0520">NAD</keyword>
<keyword evidence="12 17" id="KW-0456">Lyase</keyword>
<dbReference type="Proteomes" id="UP000199448">
    <property type="component" value="Unassembled WGS sequence"/>
</dbReference>
<dbReference type="PANTHER" id="PTHR12592:SF0">
    <property type="entry name" value="ATP-DEPENDENT (S)-NAD(P)H-HYDRATE DEHYDRATASE"/>
    <property type="match status" value="1"/>
</dbReference>
<dbReference type="SUPFAM" id="SSF64153">
    <property type="entry name" value="YjeF N-terminal domain-like"/>
    <property type="match status" value="1"/>
</dbReference>
<dbReference type="NCBIfam" id="TIGR00196">
    <property type="entry name" value="yjeF_cterm"/>
    <property type="match status" value="1"/>
</dbReference>
<evidence type="ECO:0000256" key="9">
    <source>
        <dbReference type="ARBA" id="ARBA00022958"/>
    </source>
</evidence>
<comment type="catalytic activity">
    <reaction evidence="2 18 19">
        <text>(6R)-NADPHX = (6S)-NADPHX</text>
        <dbReference type="Rhea" id="RHEA:32227"/>
        <dbReference type="ChEBI" id="CHEBI:64076"/>
        <dbReference type="ChEBI" id="CHEBI:64077"/>
        <dbReference type="EC" id="5.1.99.6"/>
    </reaction>
</comment>
<evidence type="ECO:0000256" key="3">
    <source>
        <dbReference type="ARBA" id="ARBA00006001"/>
    </source>
</evidence>
<feature type="domain" description="YjeF C-terminal" evidence="20">
    <location>
        <begin position="228"/>
        <end position="500"/>
    </location>
</feature>
<feature type="binding site" evidence="18">
    <location>
        <position position="127"/>
    </location>
    <ligand>
        <name>K(+)</name>
        <dbReference type="ChEBI" id="CHEBI:29103"/>
    </ligand>
</feature>
<keyword evidence="9 18" id="KW-0630">Potassium</keyword>
<feature type="binding site" evidence="17">
    <location>
        <begin position="412"/>
        <end position="416"/>
    </location>
    <ligand>
        <name>AMP</name>
        <dbReference type="ChEBI" id="CHEBI:456215"/>
    </ligand>
</feature>
<evidence type="ECO:0000256" key="6">
    <source>
        <dbReference type="ARBA" id="ARBA00022741"/>
    </source>
</evidence>
<keyword evidence="22" id="KW-0418">Kinase</keyword>
<feature type="binding site" evidence="17">
    <location>
        <position position="440"/>
    </location>
    <ligand>
        <name>AMP</name>
        <dbReference type="ChEBI" id="CHEBI:456215"/>
    </ligand>
</feature>
<dbReference type="STRING" id="390640.SAMN04488034_10233"/>
<dbReference type="HAMAP" id="MF_01965">
    <property type="entry name" value="NADHX_dehydratase"/>
    <property type="match status" value="1"/>
</dbReference>
<dbReference type="GO" id="GO:0052855">
    <property type="term" value="F:ADP-dependent NAD(P)H-hydrate dehydratase activity"/>
    <property type="evidence" value="ECO:0007669"/>
    <property type="project" value="UniProtKB-UniRule"/>
</dbReference>
<comment type="function">
    <text evidence="17">Catalyzes the dehydration of the S-form of NAD(P)HX at the expense of ADP, which is converted to AMP. Together with NAD(P)HX epimerase, which catalyzes the epimerization of the S- and R-forms, the enzyme allows the repair of both epimers of NAD(P)HX, a damaged form of NAD(P)H that is a result of enzymatic or heat-dependent hydration.</text>
</comment>
<evidence type="ECO:0000259" key="21">
    <source>
        <dbReference type="PROSITE" id="PS51385"/>
    </source>
</evidence>
<dbReference type="InterPro" id="IPR029056">
    <property type="entry name" value="Ribokinase-like"/>
</dbReference>